<evidence type="ECO:0000313" key="1">
    <source>
        <dbReference type="EMBL" id="KLO04270.1"/>
    </source>
</evidence>
<accession>A0A0H2QXD2</accession>
<dbReference type="InParanoid" id="A0A0H2QXD2"/>
<name>A0A0H2QXD2_9AGAM</name>
<evidence type="ECO:0000313" key="2">
    <source>
        <dbReference type="Proteomes" id="UP000053477"/>
    </source>
</evidence>
<gene>
    <name evidence="1" type="ORF">SCHPADRAFT_758029</name>
</gene>
<proteinExistence type="predicted"/>
<reference evidence="1 2" key="1">
    <citation type="submission" date="2015-04" db="EMBL/GenBank/DDBJ databases">
        <title>Complete genome sequence of Schizopora paradoxa KUC8140, a cosmopolitan wood degrader in East Asia.</title>
        <authorList>
            <consortium name="DOE Joint Genome Institute"/>
            <person name="Min B."/>
            <person name="Park H."/>
            <person name="Jang Y."/>
            <person name="Kim J.-J."/>
            <person name="Kim K.H."/>
            <person name="Pangilinan J."/>
            <person name="Lipzen A."/>
            <person name="Riley R."/>
            <person name="Grigoriev I.V."/>
            <person name="Spatafora J.W."/>
            <person name="Choi I.-G."/>
        </authorList>
    </citation>
    <scope>NUCLEOTIDE SEQUENCE [LARGE SCALE GENOMIC DNA]</scope>
    <source>
        <strain evidence="1 2">KUC8140</strain>
    </source>
</reference>
<protein>
    <submittedName>
        <fullName evidence="1">Uncharacterized protein</fullName>
    </submittedName>
</protein>
<sequence length="97" mass="11140">MSPCALSPSLQLTVHVHSACNMYRRRKSCQWQEVSLIVERITIKVLTMINRCAQTQRRLDNRAERHTCSPRNVSSTWSRSSTLRKCASMHLRANASP</sequence>
<organism evidence="1 2">
    <name type="scientific">Schizopora paradoxa</name>
    <dbReference type="NCBI Taxonomy" id="27342"/>
    <lineage>
        <taxon>Eukaryota</taxon>
        <taxon>Fungi</taxon>
        <taxon>Dikarya</taxon>
        <taxon>Basidiomycota</taxon>
        <taxon>Agaricomycotina</taxon>
        <taxon>Agaricomycetes</taxon>
        <taxon>Hymenochaetales</taxon>
        <taxon>Schizoporaceae</taxon>
        <taxon>Schizopora</taxon>
    </lineage>
</organism>
<dbReference type="Proteomes" id="UP000053477">
    <property type="component" value="Unassembled WGS sequence"/>
</dbReference>
<dbReference type="EMBL" id="KQ086619">
    <property type="protein sequence ID" value="KLO04270.1"/>
    <property type="molecule type" value="Genomic_DNA"/>
</dbReference>
<keyword evidence="2" id="KW-1185">Reference proteome</keyword>
<dbReference type="AlphaFoldDB" id="A0A0H2QXD2"/>